<sequence>MSACVNVCVFLIPFHCFLFLFLLGVTTKRGKGDCDMLVDVRYLPFLEGPTARRSTHSLKEREGKQQDKPQARDGGWRERERGTCTSLYVITHGMCCCCCCCCCCSCCSSSCRVFFRPTRSIVERKTRVREGVCTRIHVHVNRHYSLCPQAQL</sequence>
<protein>
    <submittedName>
        <fullName evidence="1">Uncharacterized protein</fullName>
    </submittedName>
</protein>
<dbReference type="EMBL" id="KZ820620">
    <property type="protein sequence ID" value="PWN46944.1"/>
    <property type="molecule type" value="Genomic_DNA"/>
</dbReference>
<accession>A0ACD0NME1</accession>
<keyword evidence="2" id="KW-1185">Reference proteome</keyword>
<evidence type="ECO:0000313" key="1">
    <source>
        <dbReference type="EMBL" id="PWN46944.1"/>
    </source>
</evidence>
<gene>
    <name evidence="1" type="ORF">IE53DRAFT_281224</name>
</gene>
<reference evidence="1 2" key="1">
    <citation type="journal article" date="2018" name="Mol. Biol. Evol.">
        <title>Broad Genomic Sampling Reveals a Smut Pathogenic Ancestry of the Fungal Clade Ustilaginomycotina.</title>
        <authorList>
            <person name="Kijpornyongpan T."/>
            <person name="Mondo S.J."/>
            <person name="Barry K."/>
            <person name="Sandor L."/>
            <person name="Lee J."/>
            <person name="Lipzen A."/>
            <person name="Pangilinan J."/>
            <person name="LaButti K."/>
            <person name="Hainaut M."/>
            <person name="Henrissat B."/>
            <person name="Grigoriev I.V."/>
            <person name="Spatafora J.W."/>
            <person name="Aime M.C."/>
        </authorList>
    </citation>
    <scope>NUCLEOTIDE SEQUENCE [LARGE SCALE GENOMIC DNA]</scope>
    <source>
        <strain evidence="1 2">SA 807</strain>
    </source>
</reference>
<evidence type="ECO:0000313" key="2">
    <source>
        <dbReference type="Proteomes" id="UP000245626"/>
    </source>
</evidence>
<organism evidence="1 2">
    <name type="scientific">Violaceomyces palustris</name>
    <dbReference type="NCBI Taxonomy" id="1673888"/>
    <lineage>
        <taxon>Eukaryota</taxon>
        <taxon>Fungi</taxon>
        <taxon>Dikarya</taxon>
        <taxon>Basidiomycota</taxon>
        <taxon>Ustilaginomycotina</taxon>
        <taxon>Ustilaginomycetes</taxon>
        <taxon>Violaceomycetales</taxon>
        <taxon>Violaceomycetaceae</taxon>
        <taxon>Violaceomyces</taxon>
    </lineage>
</organism>
<proteinExistence type="predicted"/>
<name>A0ACD0NME1_9BASI</name>
<dbReference type="Proteomes" id="UP000245626">
    <property type="component" value="Unassembled WGS sequence"/>
</dbReference>